<proteinExistence type="inferred from homology"/>
<dbReference type="PANTHER" id="PTHR31734">
    <property type="entry name" value="AUXIN-RESPONSIVE PROTEIN IAA17"/>
    <property type="match status" value="1"/>
</dbReference>
<keyword evidence="6 10" id="KW-0805">Transcription regulation</keyword>
<evidence type="ECO:0000256" key="3">
    <source>
        <dbReference type="ARBA" id="ARBA00006728"/>
    </source>
</evidence>
<dbReference type="SUPFAM" id="SSF54277">
    <property type="entry name" value="CAD &amp; PB1 domains"/>
    <property type="match status" value="1"/>
</dbReference>
<evidence type="ECO:0000256" key="2">
    <source>
        <dbReference type="ARBA" id="ARBA00004123"/>
    </source>
</evidence>
<dbReference type="Gene3D" id="3.10.20.90">
    <property type="entry name" value="Phosphatidylinositol 3-kinase Catalytic Subunit, Chain A, domain 1"/>
    <property type="match status" value="1"/>
</dbReference>
<name>A0A5P1EEU9_ASPOF</name>
<comment type="function">
    <text evidence="1 10">Aux/IAA proteins are short-lived transcriptional factors that function as repressors of early auxin response genes at low auxin concentrations.</text>
</comment>
<evidence type="ECO:0000313" key="14">
    <source>
        <dbReference type="Proteomes" id="UP000243459"/>
    </source>
</evidence>
<keyword evidence="5 10" id="KW-0678">Repressor</keyword>
<dbReference type="PROSITE" id="PS51745">
    <property type="entry name" value="PB1"/>
    <property type="match status" value="1"/>
</dbReference>
<dbReference type="InterPro" id="IPR033389">
    <property type="entry name" value="AUX/IAA_dom"/>
</dbReference>
<feature type="domain" description="PB1" evidence="12">
    <location>
        <begin position="85"/>
        <end position="147"/>
    </location>
</feature>
<dbReference type="GO" id="GO:0005634">
    <property type="term" value="C:nucleus"/>
    <property type="evidence" value="ECO:0007669"/>
    <property type="project" value="UniProtKB-SubCell"/>
</dbReference>
<keyword evidence="14" id="KW-1185">Reference proteome</keyword>
<evidence type="ECO:0000256" key="8">
    <source>
        <dbReference type="ARBA" id="ARBA00023242"/>
    </source>
</evidence>
<evidence type="ECO:0000256" key="1">
    <source>
        <dbReference type="ARBA" id="ARBA00002159"/>
    </source>
</evidence>
<dbReference type="OMA" id="ETQGYIN"/>
<feature type="region of interest" description="Disordered" evidence="11">
    <location>
        <begin position="26"/>
        <end position="53"/>
    </location>
</feature>
<dbReference type="GO" id="GO:0009734">
    <property type="term" value="P:auxin-activated signaling pathway"/>
    <property type="evidence" value="ECO:0007669"/>
    <property type="project" value="UniProtKB-UniRule"/>
</dbReference>
<dbReference type="Gramene" id="ONK64425">
    <property type="protein sequence ID" value="ONK64425"/>
    <property type="gene ID" value="A4U43_C07F25760"/>
</dbReference>
<protein>
    <recommendedName>
        <fullName evidence="10">Auxin-responsive protein</fullName>
    </recommendedName>
</protein>
<reference evidence="14" key="1">
    <citation type="journal article" date="2017" name="Nat. Commun.">
        <title>The asparagus genome sheds light on the origin and evolution of a young Y chromosome.</title>
        <authorList>
            <person name="Harkess A."/>
            <person name="Zhou J."/>
            <person name="Xu C."/>
            <person name="Bowers J.E."/>
            <person name="Van der Hulst R."/>
            <person name="Ayyampalayam S."/>
            <person name="Mercati F."/>
            <person name="Riccardi P."/>
            <person name="McKain M.R."/>
            <person name="Kakrana A."/>
            <person name="Tang H."/>
            <person name="Ray J."/>
            <person name="Groenendijk J."/>
            <person name="Arikit S."/>
            <person name="Mathioni S.M."/>
            <person name="Nakano M."/>
            <person name="Shan H."/>
            <person name="Telgmann-Rauber A."/>
            <person name="Kanno A."/>
            <person name="Yue Z."/>
            <person name="Chen H."/>
            <person name="Li W."/>
            <person name="Chen Y."/>
            <person name="Xu X."/>
            <person name="Zhang Y."/>
            <person name="Luo S."/>
            <person name="Chen H."/>
            <person name="Gao J."/>
            <person name="Mao Z."/>
            <person name="Pires J.C."/>
            <person name="Luo M."/>
            <person name="Kudrna D."/>
            <person name="Wing R.A."/>
            <person name="Meyers B.C."/>
            <person name="Yi K."/>
            <person name="Kong H."/>
            <person name="Lavrijsen P."/>
            <person name="Sunseri F."/>
            <person name="Falavigna A."/>
            <person name="Ye Y."/>
            <person name="Leebens-Mack J.H."/>
            <person name="Chen G."/>
        </authorList>
    </citation>
    <scope>NUCLEOTIDE SEQUENCE [LARGE SCALE GENOMIC DNA]</scope>
    <source>
        <strain evidence="14">cv. DH0086</strain>
    </source>
</reference>
<dbReference type="InterPro" id="IPR053793">
    <property type="entry name" value="PB1-like"/>
</dbReference>
<evidence type="ECO:0000256" key="9">
    <source>
        <dbReference type="ARBA" id="ARBA00023294"/>
    </source>
</evidence>
<comment type="subunit">
    <text evidence="4 10">Homodimers and heterodimers.</text>
</comment>
<dbReference type="GO" id="GO:0006355">
    <property type="term" value="P:regulation of DNA-templated transcription"/>
    <property type="evidence" value="ECO:0007669"/>
    <property type="project" value="InterPro"/>
</dbReference>
<dbReference type="AlphaFoldDB" id="A0A5P1EEU9"/>
<accession>A0A5P1EEU9</accession>
<sequence>MEVLKSYDCAIDKLMATELRLGLPGIEGPSEVQTRGTKRSNEQSDDQEIATATKAQVVGWPPLRLPRKNCSSRAKAKIEGDNIGGLYVKVSMDGAPYLRKIDLSTYQGYNEFRGGLKNLFNCFSFDYAATYEDKEGDWMLVGDVPWG</sequence>
<organism evidence="13 14">
    <name type="scientific">Asparagus officinalis</name>
    <name type="common">Garden asparagus</name>
    <dbReference type="NCBI Taxonomy" id="4686"/>
    <lineage>
        <taxon>Eukaryota</taxon>
        <taxon>Viridiplantae</taxon>
        <taxon>Streptophyta</taxon>
        <taxon>Embryophyta</taxon>
        <taxon>Tracheophyta</taxon>
        <taxon>Spermatophyta</taxon>
        <taxon>Magnoliopsida</taxon>
        <taxon>Liliopsida</taxon>
        <taxon>Asparagales</taxon>
        <taxon>Asparagaceae</taxon>
        <taxon>Asparagoideae</taxon>
        <taxon>Asparagus</taxon>
    </lineage>
</organism>
<dbReference type="InterPro" id="IPR003311">
    <property type="entry name" value="AUX_IAA"/>
</dbReference>
<keyword evidence="8 10" id="KW-0539">Nucleus</keyword>
<dbReference type="Proteomes" id="UP000243459">
    <property type="component" value="Chromosome 7"/>
</dbReference>
<keyword evidence="9 10" id="KW-0927">Auxin signaling pathway</keyword>
<evidence type="ECO:0000256" key="5">
    <source>
        <dbReference type="ARBA" id="ARBA00022491"/>
    </source>
</evidence>
<dbReference type="EMBL" id="CM007387">
    <property type="protein sequence ID" value="ONK64425.1"/>
    <property type="molecule type" value="Genomic_DNA"/>
</dbReference>
<evidence type="ECO:0000256" key="6">
    <source>
        <dbReference type="ARBA" id="ARBA00023015"/>
    </source>
</evidence>
<comment type="similarity">
    <text evidence="3 10">Belongs to the Aux/IAA family.</text>
</comment>
<gene>
    <name evidence="13" type="ORF">A4U43_C07F25760</name>
</gene>
<keyword evidence="7 10" id="KW-0804">Transcription</keyword>
<comment type="subcellular location">
    <subcellularLocation>
        <location evidence="2 10">Nucleus</location>
    </subcellularLocation>
</comment>
<evidence type="ECO:0000259" key="12">
    <source>
        <dbReference type="PROSITE" id="PS51745"/>
    </source>
</evidence>
<evidence type="ECO:0000256" key="11">
    <source>
        <dbReference type="SAM" id="MobiDB-lite"/>
    </source>
</evidence>
<dbReference type="PANTHER" id="PTHR31734:SF8">
    <property type="entry name" value="AUXIN-RESPONSIVE PROTEIN IAA24"/>
    <property type="match status" value="1"/>
</dbReference>
<dbReference type="Pfam" id="PF02309">
    <property type="entry name" value="AUX_IAA"/>
    <property type="match status" value="2"/>
</dbReference>
<evidence type="ECO:0000256" key="7">
    <source>
        <dbReference type="ARBA" id="ARBA00023163"/>
    </source>
</evidence>
<evidence type="ECO:0000256" key="10">
    <source>
        <dbReference type="RuleBase" id="RU004549"/>
    </source>
</evidence>
<evidence type="ECO:0000256" key="4">
    <source>
        <dbReference type="ARBA" id="ARBA00011726"/>
    </source>
</evidence>
<evidence type="ECO:0000313" key="13">
    <source>
        <dbReference type="EMBL" id="ONK64425.1"/>
    </source>
</evidence>